<protein>
    <submittedName>
        <fullName evidence="2">Type II toxin-antitoxin system VapB family antitoxin</fullName>
    </submittedName>
</protein>
<name>A0ABT8SCY8_9BURK</name>
<feature type="region of interest" description="Disordered" evidence="1">
    <location>
        <begin position="48"/>
        <end position="69"/>
    </location>
</feature>
<organism evidence="2 3">
    <name type="scientific">Variovorax ginsengisoli</name>
    <dbReference type="NCBI Taxonomy" id="363844"/>
    <lineage>
        <taxon>Bacteria</taxon>
        <taxon>Pseudomonadati</taxon>
        <taxon>Pseudomonadota</taxon>
        <taxon>Betaproteobacteria</taxon>
        <taxon>Burkholderiales</taxon>
        <taxon>Comamonadaceae</taxon>
        <taxon>Variovorax</taxon>
    </lineage>
</organism>
<dbReference type="Proteomes" id="UP001169027">
    <property type="component" value="Unassembled WGS sequence"/>
</dbReference>
<dbReference type="Pfam" id="PF09957">
    <property type="entry name" value="VapB_antitoxin"/>
    <property type="match status" value="1"/>
</dbReference>
<dbReference type="RefSeq" id="WP_301814168.1">
    <property type="nucleotide sequence ID" value="NZ_JAUJZH010000026.1"/>
</dbReference>
<gene>
    <name evidence="2" type="ORF">Q2T77_28295</name>
</gene>
<evidence type="ECO:0000313" key="3">
    <source>
        <dbReference type="Proteomes" id="UP001169027"/>
    </source>
</evidence>
<evidence type="ECO:0000256" key="1">
    <source>
        <dbReference type="SAM" id="MobiDB-lite"/>
    </source>
</evidence>
<accession>A0ABT8SCY8</accession>
<dbReference type="InterPro" id="IPR019239">
    <property type="entry name" value="VapB_antitoxin"/>
</dbReference>
<evidence type="ECO:0000313" key="2">
    <source>
        <dbReference type="EMBL" id="MDO1536194.1"/>
    </source>
</evidence>
<dbReference type="EMBL" id="JAUKVY010000026">
    <property type="protein sequence ID" value="MDO1536194.1"/>
    <property type="molecule type" value="Genomic_DNA"/>
</dbReference>
<proteinExistence type="predicted"/>
<comment type="caution">
    <text evidence="2">The sequence shown here is derived from an EMBL/GenBank/DDBJ whole genome shotgun (WGS) entry which is preliminary data.</text>
</comment>
<keyword evidence="3" id="KW-1185">Reference proteome</keyword>
<sequence>MRTTVTLDDDLLAQARTFTGIQENSALIQQALKSLVQREAARRLSLLAGSAPGLAPVPRRQSKPSNDPR</sequence>
<reference evidence="2" key="1">
    <citation type="submission" date="2023-06" db="EMBL/GenBank/DDBJ databases">
        <authorList>
            <person name="Jiang Y."/>
            <person name="Liu Q."/>
        </authorList>
    </citation>
    <scope>NUCLEOTIDE SEQUENCE</scope>
    <source>
        <strain evidence="2">CGMCC 1.12090</strain>
    </source>
</reference>